<dbReference type="Proteomes" id="UP000231192">
    <property type="component" value="Unassembled WGS sequence"/>
</dbReference>
<dbReference type="AlphaFoldDB" id="A0A2H0UCQ1"/>
<reference evidence="2" key="1">
    <citation type="submission" date="2017-09" db="EMBL/GenBank/DDBJ databases">
        <title>Depth-based differentiation of microbial function through sediment-hosted aquifers and enrichment of novel symbionts in the deep terrestrial subsurface.</title>
        <authorList>
            <person name="Probst A.J."/>
            <person name="Ladd B."/>
            <person name="Jarett J.K."/>
            <person name="Geller-Mcgrath D.E."/>
            <person name="Sieber C.M.K."/>
            <person name="Emerson J.B."/>
            <person name="Anantharaman K."/>
            <person name="Thomas B.C."/>
            <person name="Malmstrom R."/>
            <person name="Stieglmeier M."/>
            <person name="Klingl A."/>
            <person name="Woyke T."/>
            <person name="Ryan C.M."/>
            <person name="Banfield J.F."/>
        </authorList>
    </citation>
    <scope>NUCLEOTIDE SEQUENCE [LARGE SCALE GENOMIC DNA]</scope>
</reference>
<accession>A0A2H0UCQ1</accession>
<proteinExistence type="predicted"/>
<organism evidence="1 2">
    <name type="scientific">Candidatus Kaiserbacteria bacterium CG10_big_fil_rev_8_21_14_0_10_51_14</name>
    <dbReference type="NCBI Taxonomy" id="1974610"/>
    <lineage>
        <taxon>Bacteria</taxon>
        <taxon>Candidatus Kaiseribacteriota</taxon>
    </lineage>
</organism>
<dbReference type="EMBL" id="PFBK01000002">
    <property type="protein sequence ID" value="PIR84189.1"/>
    <property type="molecule type" value="Genomic_DNA"/>
</dbReference>
<gene>
    <name evidence="1" type="ORF">COU18_00335</name>
</gene>
<sequence length="107" mass="11667">MSRALISFVATTLLFTSIPFVAFAFPFGGQISIFRPCFNQAIYALIGPPRGGPYIWTPSTLTYQFGPPSHPGQSILGLAGIPYYCLVSVQPIEVWPGIYIMMMGSSQ</sequence>
<protein>
    <submittedName>
        <fullName evidence="1">Uncharacterized protein</fullName>
    </submittedName>
</protein>
<evidence type="ECO:0000313" key="2">
    <source>
        <dbReference type="Proteomes" id="UP000231192"/>
    </source>
</evidence>
<name>A0A2H0UCQ1_9BACT</name>
<comment type="caution">
    <text evidence="1">The sequence shown here is derived from an EMBL/GenBank/DDBJ whole genome shotgun (WGS) entry which is preliminary data.</text>
</comment>
<evidence type="ECO:0000313" key="1">
    <source>
        <dbReference type="EMBL" id="PIR84189.1"/>
    </source>
</evidence>